<protein>
    <recommendedName>
        <fullName evidence="11">C2H2-type domain-containing protein</fullName>
    </recommendedName>
</protein>
<evidence type="ECO:0000313" key="12">
    <source>
        <dbReference type="EMBL" id="KAG9469735.1"/>
    </source>
</evidence>
<evidence type="ECO:0000256" key="9">
    <source>
        <dbReference type="PROSITE-ProRule" id="PRU00042"/>
    </source>
</evidence>
<dbReference type="FunFam" id="3.30.160.60:FF:001158">
    <property type="entry name" value="zinc finger protein 22"/>
    <property type="match status" value="1"/>
</dbReference>
<evidence type="ECO:0000256" key="6">
    <source>
        <dbReference type="ARBA" id="ARBA00022833"/>
    </source>
</evidence>
<dbReference type="GO" id="GO:0008270">
    <property type="term" value="F:zinc ion binding"/>
    <property type="evidence" value="ECO:0007669"/>
    <property type="project" value="UniProtKB-KW"/>
</dbReference>
<keyword evidence="8" id="KW-0539">Nucleus</keyword>
<dbReference type="InterPro" id="IPR013087">
    <property type="entry name" value="Znf_C2H2_type"/>
</dbReference>
<dbReference type="CDD" id="cd07765">
    <property type="entry name" value="KRAB_A-box"/>
    <property type="match status" value="1"/>
</dbReference>
<name>A0A8J6EIL1_ELECQ</name>
<evidence type="ECO:0000256" key="7">
    <source>
        <dbReference type="ARBA" id="ARBA00023125"/>
    </source>
</evidence>
<reference evidence="12" key="1">
    <citation type="thesis" date="2020" institute="ProQuest LLC" country="789 East Eisenhower Parkway, Ann Arbor, MI, USA">
        <title>Comparative Genomics and Chromosome Evolution.</title>
        <authorList>
            <person name="Mudd A.B."/>
        </authorList>
    </citation>
    <scope>NUCLEOTIDE SEQUENCE</scope>
    <source>
        <strain evidence="12">HN-11 Male</strain>
        <tissue evidence="12">Kidney and liver</tissue>
    </source>
</reference>
<dbReference type="Pfam" id="PF13465">
    <property type="entry name" value="zf-H2C2_2"/>
    <property type="match status" value="1"/>
</dbReference>
<evidence type="ECO:0000256" key="8">
    <source>
        <dbReference type="ARBA" id="ARBA00023242"/>
    </source>
</evidence>
<dbReference type="GO" id="GO:0005634">
    <property type="term" value="C:nucleus"/>
    <property type="evidence" value="ECO:0007669"/>
    <property type="project" value="UniProtKB-SubCell"/>
</dbReference>
<evidence type="ECO:0000256" key="4">
    <source>
        <dbReference type="ARBA" id="ARBA00022737"/>
    </source>
</evidence>
<dbReference type="PROSITE" id="PS50157">
    <property type="entry name" value="ZINC_FINGER_C2H2_2"/>
    <property type="match status" value="3"/>
</dbReference>
<dbReference type="SUPFAM" id="SSF109640">
    <property type="entry name" value="KRAB domain (Kruppel-associated box)"/>
    <property type="match status" value="1"/>
</dbReference>
<evidence type="ECO:0000256" key="2">
    <source>
        <dbReference type="ARBA" id="ARBA00006991"/>
    </source>
</evidence>
<dbReference type="InterPro" id="IPR036051">
    <property type="entry name" value="KRAB_dom_sf"/>
</dbReference>
<feature type="region of interest" description="Disordered" evidence="10">
    <location>
        <begin position="57"/>
        <end position="77"/>
    </location>
</feature>
<dbReference type="Gene3D" id="3.30.160.60">
    <property type="entry name" value="Classic Zinc Finger"/>
    <property type="match status" value="3"/>
</dbReference>
<comment type="subcellular location">
    <subcellularLocation>
        <location evidence="1">Nucleus</location>
    </subcellularLocation>
</comment>
<dbReference type="GO" id="GO:0000977">
    <property type="term" value="F:RNA polymerase II transcription regulatory region sequence-specific DNA binding"/>
    <property type="evidence" value="ECO:0007669"/>
    <property type="project" value="TreeGrafter"/>
</dbReference>
<gene>
    <name evidence="12" type="ORF">GDO78_019792</name>
</gene>
<comment type="caution">
    <text evidence="12">The sequence shown here is derived from an EMBL/GenBank/DDBJ whole genome shotgun (WGS) entry which is preliminary data.</text>
</comment>
<dbReference type="GO" id="GO:0000981">
    <property type="term" value="F:DNA-binding transcription factor activity, RNA polymerase II-specific"/>
    <property type="evidence" value="ECO:0007669"/>
    <property type="project" value="TreeGrafter"/>
</dbReference>
<keyword evidence="7" id="KW-0238">DNA-binding</keyword>
<feature type="domain" description="C2H2-type" evidence="11">
    <location>
        <begin position="262"/>
        <end position="289"/>
    </location>
</feature>
<organism evidence="12 13">
    <name type="scientific">Eleutherodactylus coqui</name>
    <name type="common">Puerto Rican coqui</name>
    <dbReference type="NCBI Taxonomy" id="57060"/>
    <lineage>
        <taxon>Eukaryota</taxon>
        <taxon>Metazoa</taxon>
        <taxon>Chordata</taxon>
        <taxon>Craniata</taxon>
        <taxon>Vertebrata</taxon>
        <taxon>Euteleostomi</taxon>
        <taxon>Amphibia</taxon>
        <taxon>Batrachia</taxon>
        <taxon>Anura</taxon>
        <taxon>Neobatrachia</taxon>
        <taxon>Hyloidea</taxon>
        <taxon>Eleutherodactylidae</taxon>
        <taxon>Eleutherodactylinae</taxon>
        <taxon>Eleutherodactylus</taxon>
        <taxon>Eleutherodactylus</taxon>
    </lineage>
</organism>
<evidence type="ECO:0000256" key="5">
    <source>
        <dbReference type="ARBA" id="ARBA00022771"/>
    </source>
</evidence>
<sequence>MMENHQLFTSEVLLLNNSKMDKERNVVPIRILNFTLEIIYLLTGEDYLMVKTSGDCTTPNSHLHESGGRSRSQSPITEAPPHLQIHEQKILEFTNKITELLTGEVPIRCQDVAVYFSMEEWKYVEGHKDLYMMENHQLFTSEENPSDISDGNLMSSLNYKVEDKKIMQYSSRANLITLNVHSELDSTDLSYEPSENSDGNFMSLLNCKVEDKGILPHSSEENLINNIVCPKFESTALLYDCTNHEELSLDQSQNVSTGTGEKMFRECGKQVENNSGLFIHRIVHTGEKPYSCSECGKGFSDTSDLDQHMRNHTKEKPFPCPECGKCFTNKVNLVKRENSRRE</sequence>
<dbReference type="Proteomes" id="UP000770717">
    <property type="component" value="Unassembled WGS sequence"/>
</dbReference>
<dbReference type="PROSITE" id="PS00028">
    <property type="entry name" value="ZINC_FINGER_C2H2_1"/>
    <property type="match status" value="1"/>
</dbReference>
<dbReference type="OrthoDB" id="427030at2759"/>
<keyword evidence="6" id="KW-0862">Zinc</keyword>
<keyword evidence="3" id="KW-0479">Metal-binding</keyword>
<evidence type="ECO:0000256" key="10">
    <source>
        <dbReference type="SAM" id="MobiDB-lite"/>
    </source>
</evidence>
<evidence type="ECO:0000256" key="1">
    <source>
        <dbReference type="ARBA" id="ARBA00004123"/>
    </source>
</evidence>
<dbReference type="FunFam" id="3.30.160.60:FF:000710">
    <property type="entry name" value="Zinc finger protein 768"/>
    <property type="match status" value="1"/>
</dbReference>
<feature type="domain" description="C2H2-type" evidence="11">
    <location>
        <begin position="290"/>
        <end position="317"/>
    </location>
</feature>
<accession>A0A8J6EIL1</accession>
<dbReference type="InterPro" id="IPR001909">
    <property type="entry name" value="KRAB"/>
</dbReference>
<keyword evidence="13" id="KW-1185">Reference proteome</keyword>
<dbReference type="Gene3D" id="6.10.140.140">
    <property type="match status" value="1"/>
</dbReference>
<dbReference type="AlphaFoldDB" id="A0A8J6EIL1"/>
<proteinExistence type="inferred from homology"/>
<feature type="domain" description="C2H2-type" evidence="11">
    <location>
        <begin position="318"/>
        <end position="342"/>
    </location>
</feature>
<dbReference type="SUPFAM" id="SSF57667">
    <property type="entry name" value="beta-beta-alpha zinc fingers"/>
    <property type="match status" value="2"/>
</dbReference>
<keyword evidence="5 9" id="KW-0863">Zinc-finger</keyword>
<dbReference type="EMBL" id="WNTK01000441">
    <property type="protein sequence ID" value="KAG9469735.1"/>
    <property type="molecule type" value="Genomic_DNA"/>
</dbReference>
<evidence type="ECO:0000256" key="3">
    <source>
        <dbReference type="ARBA" id="ARBA00022723"/>
    </source>
</evidence>
<dbReference type="PANTHER" id="PTHR24381:SF390">
    <property type="entry name" value="ZINC FINGER PROTEIN 37 HOMOLOG"/>
    <property type="match status" value="1"/>
</dbReference>
<keyword evidence="4" id="KW-0677">Repeat</keyword>
<evidence type="ECO:0000259" key="11">
    <source>
        <dbReference type="PROSITE" id="PS50157"/>
    </source>
</evidence>
<comment type="similarity">
    <text evidence="2">Belongs to the krueppel C2H2-type zinc-finger protein family.</text>
</comment>
<dbReference type="InterPro" id="IPR036236">
    <property type="entry name" value="Znf_C2H2_sf"/>
</dbReference>
<dbReference type="PANTHER" id="PTHR24381">
    <property type="entry name" value="ZINC FINGER PROTEIN"/>
    <property type="match status" value="1"/>
</dbReference>
<evidence type="ECO:0000313" key="13">
    <source>
        <dbReference type="Proteomes" id="UP000770717"/>
    </source>
</evidence>
<dbReference type="SMART" id="SM00355">
    <property type="entry name" value="ZnF_C2H2"/>
    <property type="match status" value="1"/>
</dbReference>